<reference evidence="6" key="1">
    <citation type="submission" date="2025-08" db="UniProtKB">
        <authorList>
            <consortium name="Ensembl"/>
        </authorList>
    </citation>
    <scope>IDENTIFICATION</scope>
</reference>
<feature type="region of interest" description="Disordered" evidence="4">
    <location>
        <begin position="1"/>
        <end position="35"/>
    </location>
</feature>
<proteinExistence type="inferred from homology"/>
<reference evidence="6" key="2">
    <citation type="submission" date="2025-09" db="UniProtKB">
        <authorList>
            <consortium name="Ensembl"/>
        </authorList>
    </citation>
    <scope>IDENTIFICATION</scope>
</reference>
<dbReference type="CDD" id="cd01852">
    <property type="entry name" value="AIG1"/>
    <property type="match status" value="1"/>
</dbReference>
<evidence type="ECO:0000256" key="3">
    <source>
        <dbReference type="ARBA" id="ARBA00023134"/>
    </source>
</evidence>
<evidence type="ECO:0000313" key="6">
    <source>
        <dbReference type="Ensembl" id="ENSSPUP00000012854.1"/>
    </source>
</evidence>
<dbReference type="PANTHER" id="PTHR10903:SF73">
    <property type="entry name" value="GTPASE IMAP FAMILY MEMBER 8"/>
    <property type="match status" value="1"/>
</dbReference>
<dbReference type="FunFam" id="3.40.50.300:FF:000366">
    <property type="entry name" value="GTPase, IMAP family member 2"/>
    <property type="match status" value="1"/>
</dbReference>
<dbReference type="GO" id="GO:0005525">
    <property type="term" value="F:GTP binding"/>
    <property type="evidence" value="ECO:0007669"/>
    <property type="project" value="UniProtKB-KW"/>
</dbReference>
<protein>
    <recommendedName>
        <fullName evidence="5">AIG1-type G domain-containing protein</fullName>
    </recommendedName>
</protein>
<dbReference type="PROSITE" id="PS51720">
    <property type="entry name" value="G_AIG1"/>
    <property type="match status" value="1"/>
</dbReference>
<dbReference type="Ensembl" id="ENSSPUT00000013715.1">
    <property type="protein sequence ID" value="ENSSPUP00000012854.1"/>
    <property type="gene ID" value="ENSSPUG00000009917.1"/>
</dbReference>
<dbReference type="InterPro" id="IPR045058">
    <property type="entry name" value="GIMA/IAN/Toc"/>
</dbReference>
<dbReference type="Pfam" id="PF04548">
    <property type="entry name" value="AIG1"/>
    <property type="match status" value="1"/>
</dbReference>
<evidence type="ECO:0000256" key="4">
    <source>
        <dbReference type="SAM" id="MobiDB-lite"/>
    </source>
</evidence>
<feature type="compositionally biased region" description="Basic and acidic residues" evidence="4">
    <location>
        <begin position="231"/>
        <end position="250"/>
    </location>
</feature>
<keyword evidence="2" id="KW-0547">Nucleotide-binding</keyword>
<name>A0A8D0L6R8_SPHPU</name>
<feature type="compositionally biased region" description="Basic and acidic residues" evidence="4">
    <location>
        <begin position="1"/>
        <end position="10"/>
    </location>
</feature>
<comment type="similarity">
    <text evidence="1">Belongs to the TRAFAC class TrmE-Era-EngA-EngB-Septin-like GTPase superfamily. AIG1/Toc34/Toc159-like paraseptin GTPase family. IAN subfamily.</text>
</comment>
<dbReference type="InterPro" id="IPR027417">
    <property type="entry name" value="P-loop_NTPase"/>
</dbReference>
<dbReference type="PANTHER" id="PTHR10903">
    <property type="entry name" value="GTPASE, IMAP FAMILY MEMBER-RELATED"/>
    <property type="match status" value="1"/>
</dbReference>
<sequence>MASRSSDKSSSKMSLSRLFKKDPGSSSPSPEEPELRIVLVGKTGGGKSATGNTILGKERFASRLELSPVTQTCERGTRVWEGKQVVVIDTPAIFDQDVGKSGASPEIARCLRHSDPGPHALVLVTQVGRFTEEDKEAVKQMQQIFGSDAMKYTIVLFTRKEDLGEGRLEEYIKQNKKLQKLIQKCNNHYCAFNNKEAGEKRAAQANELLSKIVAMVKENKDRPHLILKNNKNHEEPQRKEEPETVEDKTEGIPMELDEGKGSEKERKEALATKDPEMEKLDKAGNTGVAAADPGSSSPSPEEPELRIVLVGKTGGGKSATGNTIL</sequence>
<accession>A0A8D0L6R8</accession>
<dbReference type="GeneTree" id="ENSGT00940000154844"/>
<feature type="domain" description="AIG1-type G" evidence="5">
    <location>
        <begin position="32"/>
        <end position="233"/>
    </location>
</feature>
<evidence type="ECO:0000256" key="1">
    <source>
        <dbReference type="ARBA" id="ARBA00008535"/>
    </source>
</evidence>
<keyword evidence="7" id="KW-1185">Reference proteome</keyword>
<feature type="region of interest" description="Disordered" evidence="4">
    <location>
        <begin position="223"/>
        <end position="325"/>
    </location>
</feature>
<dbReference type="InterPro" id="IPR006703">
    <property type="entry name" value="G_AIG1"/>
</dbReference>
<organism evidence="6 7">
    <name type="scientific">Sphenodon punctatus</name>
    <name type="common">Tuatara</name>
    <name type="synonym">Hatteria punctata</name>
    <dbReference type="NCBI Taxonomy" id="8508"/>
    <lineage>
        <taxon>Eukaryota</taxon>
        <taxon>Metazoa</taxon>
        <taxon>Chordata</taxon>
        <taxon>Craniata</taxon>
        <taxon>Vertebrata</taxon>
        <taxon>Euteleostomi</taxon>
        <taxon>Lepidosauria</taxon>
        <taxon>Sphenodontia</taxon>
        <taxon>Sphenodontidae</taxon>
        <taxon>Sphenodon</taxon>
    </lineage>
</organism>
<dbReference type="SUPFAM" id="SSF52540">
    <property type="entry name" value="P-loop containing nucleoside triphosphate hydrolases"/>
    <property type="match status" value="1"/>
</dbReference>
<dbReference type="AlphaFoldDB" id="A0A8D0L6R8"/>
<evidence type="ECO:0000313" key="7">
    <source>
        <dbReference type="Proteomes" id="UP000694392"/>
    </source>
</evidence>
<dbReference type="Gene3D" id="3.40.50.300">
    <property type="entry name" value="P-loop containing nucleotide triphosphate hydrolases"/>
    <property type="match status" value="2"/>
</dbReference>
<keyword evidence="3" id="KW-0342">GTP-binding</keyword>
<feature type="compositionally biased region" description="Basic and acidic residues" evidence="4">
    <location>
        <begin position="257"/>
        <end position="282"/>
    </location>
</feature>
<evidence type="ECO:0000256" key="2">
    <source>
        <dbReference type="ARBA" id="ARBA00022741"/>
    </source>
</evidence>
<evidence type="ECO:0000259" key="5">
    <source>
        <dbReference type="PROSITE" id="PS51720"/>
    </source>
</evidence>
<dbReference type="OMA" id="EMERTIC"/>
<dbReference type="Proteomes" id="UP000694392">
    <property type="component" value="Unplaced"/>
</dbReference>